<dbReference type="InterPro" id="IPR036388">
    <property type="entry name" value="WH-like_DNA-bd_sf"/>
</dbReference>
<dbReference type="InterPro" id="IPR013196">
    <property type="entry name" value="HTH_11"/>
</dbReference>
<dbReference type="EMBL" id="PDKW01000043">
    <property type="protein sequence ID" value="PGH55194.1"/>
    <property type="molecule type" value="Genomic_DNA"/>
</dbReference>
<proteinExistence type="predicted"/>
<dbReference type="PANTHER" id="PTHR34580">
    <property type="match status" value="1"/>
</dbReference>
<dbReference type="Gene3D" id="1.10.10.10">
    <property type="entry name" value="Winged helix-like DNA-binding domain superfamily/Winged helix DNA-binding domain"/>
    <property type="match status" value="1"/>
</dbReference>
<accession>A0A2B8B1T3</accession>
<dbReference type="Pfam" id="PF13280">
    <property type="entry name" value="WYL"/>
    <property type="match status" value="1"/>
</dbReference>
<dbReference type="Pfam" id="PF08279">
    <property type="entry name" value="HTH_11"/>
    <property type="match status" value="1"/>
</dbReference>
<feature type="domain" description="Helix-turn-helix type 11" evidence="1">
    <location>
        <begin position="6"/>
        <end position="59"/>
    </location>
</feature>
<reference evidence="4" key="1">
    <citation type="submission" date="2017-10" db="EMBL/GenBank/DDBJ databases">
        <authorList>
            <person name="Kravchenko I.K."/>
            <person name="Grouzdev D.S."/>
        </authorList>
    </citation>
    <scope>NUCLEOTIDE SEQUENCE [LARGE SCALE GENOMIC DNA]</scope>
    <source>
        <strain evidence="4">B2</strain>
    </source>
</reference>
<dbReference type="SUPFAM" id="SSF46785">
    <property type="entry name" value="Winged helix' DNA-binding domain"/>
    <property type="match status" value="1"/>
</dbReference>
<evidence type="ECO:0000313" key="4">
    <source>
        <dbReference type="Proteomes" id="UP000225379"/>
    </source>
</evidence>
<comment type="caution">
    <text evidence="3">The sequence shown here is derived from an EMBL/GenBank/DDBJ whole genome shotgun (WGS) entry which is preliminary data.</text>
</comment>
<sequence>MSRAERLLDLMQVLRRHRQPVSGRSLAGELGVSLRTLYRDIATLQAQGAMIEGEPGVGYLLRAGFLLPPLMFTEEEVEALVLGSRWVVERGDSRLGGAARNALAKIAAVLPPDKREGLDGSALLVGPGEPIPAGDAELATIRTAIRSERKLEIAYRDRDGSESRRVVWPFALGFFDRVRVMVAWCELRQSFRHFRTDRILALTASDIRYPRRRQAMLKEWRAAEGIPQKG</sequence>
<evidence type="ECO:0000259" key="2">
    <source>
        <dbReference type="Pfam" id="PF13280"/>
    </source>
</evidence>
<dbReference type="OrthoDB" id="9807255at2"/>
<name>A0A2B8B1T3_9PROT</name>
<dbReference type="PANTHER" id="PTHR34580:SF3">
    <property type="entry name" value="PROTEIN PAFB"/>
    <property type="match status" value="1"/>
</dbReference>
<keyword evidence="4" id="KW-1185">Reference proteome</keyword>
<evidence type="ECO:0000313" key="3">
    <source>
        <dbReference type="EMBL" id="PGH55194.1"/>
    </source>
</evidence>
<evidence type="ECO:0000259" key="1">
    <source>
        <dbReference type="Pfam" id="PF08279"/>
    </source>
</evidence>
<dbReference type="PROSITE" id="PS52050">
    <property type="entry name" value="WYL"/>
    <property type="match status" value="1"/>
</dbReference>
<protein>
    <submittedName>
        <fullName evidence="3">Transcriptional regulator</fullName>
    </submittedName>
</protein>
<organism evidence="3 4">
    <name type="scientific">Azospirillum palustre</name>
    <dbReference type="NCBI Taxonomy" id="2044885"/>
    <lineage>
        <taxon>Bacteria</taxon>
        <taxon>Pseudomonadati</taxon>
        <taxon>Pseudomonadota</taxon>
        <taxon>Alphaproteobacteria</taxon>
        <taxon>Rhodospirillales</taxon>
        <taxon>Azospirillaceae</taxon>
        <taxon>Azospirillum</taxon>
    </lineage>
</organism>
<feature type="domain" description="WYL" evidence="2">
    <location>
        <begin position="138"/>
        <end position="203"/>
    </location>
</feature>
<dbReference type="InterPro" id="IPR036390">
    <property type="entry name" value="WH_DNA-bd_sf"/>
</dbReference>
<gene>
    <name evidence="3" type="ORF">CRT60_34940</name>
</gene>
<dbReference type="Proteomes" id="UP000225379">
    <property type="component" value="Unassembled WGS sequence"/>
</dbReference>
<dbReference type="RefSeq" id="WP_098741192.1">
    <property type="nucleotide sequence ID" value="NZ_PDKW01000043.1"/>
</dbReference>
<dbReference type="InterPro" id="IPR026881">
    <property type="entry name" value="WYL_dom"/>
</dbReference>
<dbReference type="InterPro" id="IPR051534">
    <property type="entry name" value="CBASS_pafABC_assoc_protein"/>
</dbReference>
<dbReference type="AlphaFoldDB" id="A0A2B8B1T3"/>